<dbReference type="Gene3D" id="3.80.10.10">
    <property type="entry name" value="Ribonuclease Inhibitor"/>
    <property type="match status" value="2"/>
</dbReference>
<dbReference type="KEGG" id="ctp:CTRG_01504"/>
<dbReference type="HOGENOM" id="CLU_365225_0_0_1"/>
<dbReference type="AlphaFoldDB" id="C5M6M3"/>
<protein>
    <submittedName>
        <fullName evidence="1">Uncharacterized protein</fullName>
    </submittedName>
</protein>
<organism evidence="1 2">
    <name type="scientific">Candida tropicalis (strain ATCC MYA-3404 / T1)</name>
    <name type="common">Yeast</name>
    <dbReference type="NCBI Taxonomy" id="294747"/>
    <lineage>
        <taxon>Eukaryota</taxon>
        <taxon>Fungi</taxon>
        <taxon>Dikarya</taxon>
        <taxon>Ascomycota</taxon>
        <taxon>Saccharomycotina</taxon>
        <taxon>Pichiomycetes</taxon>
        <taxon>Debaryomycetaceae</taxon>
        <taxon>Candida/Lodderomyces clade</taxon>
        <taxon>Candida</taxon>
    </lineage>
</organism>
<dbReference type="VEuPathDB" id="FungiDB:CTRG_01504"/>
<dbReference type="OrthoDB" id="676979at2759"/>
<reference evidence="1 2" key="1">
    <citation type="journal article" date="2009" name="Nature">
        <title>Evolution of pathogenicity and sexual reproduction in eight Candida genomes.</title>
        <authorList>
            <person name="Butler G."/>
            <person name="Rasmussen M.D."/>
            <person name="Lin M.F."/>
            <person name="Santos M.A."/>
            <person name="Sakthikumar S."/>
            <person name="Munro C.A."/>
            <person name="Rheinbay E."/>
            <person name="Grabherr M."/>
            <person name="Forche A."/>
            <person name="Reedy J.L."/>
            <person name="Agrafioti I."/>
            <person name="Arnaud M.B."/>
            <person name="Bates S."/>
            <person name="Brown A.J."/>
            <person name="Brunke S."/>
            <person name="Costanzo M.C."/>
            <person name="Fitzpatrick D.A."/>
            <person name="de Groot P.W."/>
            <person name="Harris D."/>
            <person name="Hoyer L.L."/>
            <person name="Hube B."/>
            <person name="Klis F.M."/>
            <person name="Kodira C."/>
            <person name="Lennard N."/>
            <person name="Logue M.E."/>
            <person name="Martin R."/>
            <person name="Neiman A.M."/>
            <person name="Nikolaou E."/>
            <person name="Quail M.A."/>
            <person name="Quinn J."/>
            <person name="Santos M.C."/>
            <person name="Schmitzberger F.F."/>
            <person name="Sherlock G."/>
            <person name="Shah P."/>
            <person name="Silverstein K.A."/>
            <person name="Skrzypek M.S."/>
            <person name="Soll D."/>
            <person name="Staggs R."/>
            <person name="Stansfield I."/>
            <person name="Stumpf M.P."/>
            <person name="Sudbery P.E."/>
            <person name="Srikantha T."/>
            <person name="Zeng Q."/>
            <person name="Berman J."/>
            <person name="Berriman M."/>
            <person name="Heitman J."/>
            <person name="Gow N.A."/>
            <person name="Lorenz M.C."/>
            <person name="Birren B.W."/>
            <person name="Kellis M."/>
            <person name="Cuomo C.A."/>
        </authorList>
    </citation>
    <scope>NUCLEOTIDE SEQUENCE [LARGE SCALE GENOMIC DNA]</scope>
    <source>
        <strain evidence="2">ATCC MYA-3404 / T1</strain>
    </source>
</reference>
<name>C5M6M3_CANTT</name>
<evidence type="ECO:0000313" key="2">
    <source>
        <dbReference type="Proteomes" id="UP000002037"/>
    </source>
</evidence>
<gene>
    <name evidence="1" type="ORF">CTRG_01504</name>
</gene>
<dbReference type="GeneID" id="8298780"/>
<dbReference type="InterPro" id="IPR032675">
    <property type="entry name" value="LRR_dom_sf"/>
</dbReference>
<dbReference type="EMBL" id="GG692396">
    <property type="protein sequence ID" value="EER34643.1"/>
    <property type="molecule type" value="Genomic_DNA"/>
</dbReference>
<accession>C5M6M3</accession>
<evidence type="ECO:0000313" key="1">
    <source>
        <dbReference type="EMBL" id="EER34643.1"/>
    </source>
</evidence>
<dbReference type="RefSeq" id="XP_002547198.1">
    <property type="nucleotide sequence ID" value="XM_002547152.1"/>
</dbReference>
<sequence>MNLLDLPEEVICLIFSLIPNEYLINFIDTPKIHQYGAKRLYSTIRIKYDYFNSLHCPLDDDGIPVLRNGYAYLSLLRAIPDIKPQKVIIHDSLDAIILAKYYPSSLTGIKTVVVVICSYDYFDQLLEIQMLASKYSINFQWDLKINNDNYLPSEHSTIPMNVRSLDIRNSHEVDKIFKNSWSNLIELRVPISFSHNEIKCLPDQLQILECKLFMVKAPLKENSLKLEFPSSLRTLVISEITYYPSSAVTIDFTLSSNLKILSIFYCDIRILEFCEWKFPKCLTSFTADFNPNTSIVWKTMCPELNEFVLRNPESDVGTIINLLKSLPPTLQRLVIPECMGFELPSNTKNSNASDNPKPKRKSIRNFLSRPKSLSKGGTEFLSKYSSQNLAIVPKHQDGSHETLYSGILSNLNHFEIIGILQVQTNYRIPSYLNGISTRTSKVDVDQFQYLHNLTSLKLISIQGINVFGGILPASLKKLVIDSCSFKEIHVNAKNLETLKIEGGSFTDLDDSHFTFPKNLKKLGIHTSKVKNISSKFPDSIELLDLYGNSNLKYIKQFPINMKSLSLRKTAICKRFTDGKTNQFQILPIFPLSLESLDLSLTEMDEICLRMLHLKEYTNLKMLCLRQNYSFDEIDLNCFPKSLVTLDLSYCSVNRFVGKFGSLPNLEIIGLAKNFSLQYFDAIVYDSQKIFNNKIKIIDLQLCTLSQKAVNAIYGELVENPSFERILLSDNVPLPFLDDSEKSKKVQQLSLTFDGYFEYNYRTLI</sequence>
<dbReference type="SUPFAM" id="SSF52047">
    <property type="entry name" value="RNI-like"/>
    <property type="match status" value="2"/>
</dbReference>
<dbReference type="Proteomes" id="UP000002037">
    <property type="component" value="Unassembled WGS sequence"/>
</dbReference>
<proteinExistence type="predicted"/>
<keyword evidence="2" id="KW-1185">Reference proteome</keyword>